<accession>A0A1R2BME1</accession>
<dbReference type="GO" id="GO:0016791">
    <property type="term" value="F:phosphatase activity"/>
    <property type="evidence" value="ECO:0007669"/>
    <property type="project" value="InterPro"/>
</dbReference>
<dbReference type="InterPro" id="IPR004274">
    <property type="entry name" value="FCP1_dom"/>
</dbReference>
<dbReference type="NCBIfam" id="TIGR02251">
    <property type="entry name" value="HIF-SF_euk"/>
    <property type="match status" value="1"/>
</dbReference>
<dbReference type="Proteomes" id="UP000187209">
    <property type="component" value="Unassembled WGS sequence"/>
</dbReference>
<comment type="caution">
    <text evidence="2">The sequence shown here is derived from an EMBL/GenBank/DDBJ whole genome shotgun (WGS) entry which is preliminary data.</text>
</comment>
<dbReference type="AlphaFoldDB" id="A0A1R2BME1"/>
<dbReference type="CDD" id="cd07521">
    <property type="entry name" value="HAD_FCP1-like"/>
    <property type="match status" value="1"/>
</dbReference>
<dbReference type="InterPro" id="IPR011948">
    <property type="entry name" value="Dullard_phosphatase"/>
</dbReference>
<keyword evidence="3" id="KW-1185">Reference proteome</keyword>
<dbReference type="PANTHER" id="PTHR12210">
    <property type="entry name" value="DULLARD PROTEIN PHOSPHATASE"/>
    <property type="match status" value="1"/>
</dbReference>
<dbReference type="SMART" id="SM00577">
    <property type="entry name" value="CPDc"/>
    <property type="match status" value="1"/>
</dbReference>
<dbReference type="Pfam" id="PF03031">
    <property type="entry name" value="NIF"/>
    <property type="match status" value="1"/>
</dbReference>
<dbReference type="InterPro" id="IPR036412">
    <property type="entry name" value="HAD-like_sf"/>
</dbReference>
<dbReference type="OrthoDB" id="277011at2759"/>
<feature type="domain" description="FCP1 homology" evidence="1">
    <location>
        <begin position="78"/>
        <end position="238"/>
    </location>
</feature>
<sequence length="293" mass="33566">MKLPNPGEEPEDSKAEMPKLLIPEFGMIQHYDEKTPIPILPKPKKSSWLTSLCNCFRGIELGYTTQKDLPLLEPQSPENAGKNTLVLDLDETLVHSTFTSLKSDITIEIEIDRQNFKVYVLKRPGVDEFLQKCYELFEVVFFTASLSTYANPLLNILESKNKNASRLFRESCSYINNTYIKDLSRLGRDLRHVIIVDNSPVSYSLQPMNAVPIKTWIDDPEDDELNSCWNVLQHLSRVDDIPKVLGEIKKRKWDLTANSLHKLIESEFIPASRGPFNSPIHANGDKKFQFEDL</sequence>
<gene>
    <name evidence="2" type="ORF">SteCoe_22381</name>
</gene>
<dbReference type="PROSITE" id="PS50969">
    <property type="entry name" value="FCP1"/>
    <property type="match status" value="1"/>
</dbReference>
<dbReference type="EMBL" id="MPUH01000548">
    <property type="protein sequence ID" value="OMJ77942.1"/>
    <property type="molecule type" value="Genomic_DNA"/>
</dbReference>
<dbReference type="InterPro" id="IPR023214">
    <property type="entry name" value="HAD_sf"/>
</dbReference>
<dbReference type="SUPFAM" id="SSF56784">
    <property type="entry name" value="HAD-like"/>
    <property type="match status" value="1"/>
</dbReference>
<evidence type="ECO:0000259" key="1">
    <source>
        <dbReference type="PROSITE" id="PS50969"/>
    </source>
</evidence>
<dbReference type="InterPro" id="IPR050365">
    <property type="entry name" value="TIM50"/>
</dbReference>
<dbReference type="Gene3D" id="3.40.50.1000">
    <property type="entry name" value="HAD superfamily/HAD-like"/>
    <property type="match status" value="1"/>
</dbReference>
<proteinExistence type="predicted"/>
<evidence type="ECO:0000313" key="3">
    <source>
        <dbReference type="Proteomes" id="UP000187209"/>
    </source>
</evidence>
<protein>
    <recommendedName>
        <fullName evidence="1">FCP1 homology domain-containing protein</fullName>
    </recommendedName>
</protein>
<name>A0A1R2BME1_9CILI</name>
<reference evidence="2 3" key="1">
    <citation type="submission" date="2016-11" db="EMBL/GenBank/DDBJ databases">
        <title>The macronuclear genome of Stentor coeruleus: a giant cell with tiny introns.</title>
        <authorList>
            <person name="Slabodnick M."/>
            <person name="Ruby J.G."/>
            <person name="Reiff S.B."/>
            <person name="Swart E.C."/>
            <person name="Gosai S."/>
            <person name="Prabakaran S."/>
            <person name="Witkowska E."/>
            <person name="Larue G.E."/>
            <person name="Fisher S."/>
            <person name="Freeman R.M."/>
            <person name="Gunawardena J."/>
            <person name="Chu W."/>
            <person name="Stover N.A."/>
            <person name="Gregory B.D."/>
            <person name="Nowacki M."/>
            <person name="Derisi J."/>
            <person name="Roy S.W."/>
            <person name="Marshall W.F."/>
            <person name="Sood P."/>
        </authorList>
    </citation>
    <scope>NUCLEOTIDE SEQUENCE [LARGE SCALE GENOMIC DNA]</scope>
    <source>
        <strain evidence="2">WM001</strain>
    </source>
</reference>
<organism evidence="2 3">
    <name type="scientific">Stentor coeruleus</name>
    <dbReference type="NCBI Taxonomy" id="5963"/>
    <lineage>
        <taxon>Eukaryota</taxon>
        <taxon>Sar</taxon>
        <taxon>Alveolata</taxon>
        <taxon>Ciliophora</taxon>
        <taxon>Postciliodesmatophora</taxon>
        <taxon>Heterotrichea</taxon>
        <taxon>Heterotrichida</taxon>
        <taxon>Stentoridae</taxon>
        <taxon>Stentor</taxon>
    </lineage>
</organism>
<evidence type="ECO:0000313" key="2">
    <source>
        <dbReference type="EMBL" id="OMJ77942.1"/>
    </source>
</evidence>
<dbReference type="FunFam" id="3.40.50.1000:FF:000093">
    <property type="entry name" value="NLI interacting factor-like phosphatase family protein"/>
    <property type="match status" value="1"/>
</dbReference>